<evidence type="ECO:0000313" key="2">
    <source>
        <dbReference type="Proteomes" id="UP000181909"/>
    </source>
</evidence>
<sequence length="62" mass="6947">MGSPGVELWRAGSAGDADLLRRTCSHQILPAREELPDSSYLSEIVVTKDRKRADLTSFSHRY</sequence>
<accession>A0A1K2E6R6</accession>
<organism evidence="1 2">
    <name type="scientific">Streptomyces atratus</name>
    <dbReference type="NCBI Taxonomy" id="1893"/>
    <lineage>
        <taxon>Bacteria</taxon>
        <taxon>Bacillati</taxon>
        <taxon>Actinomycetota</taxon>
        <taxon>Actinomycetes</taxon>
        <taxon>Kitasatosporales</taxon>
        <taxon>Streptomycetaceae</taxon>
        <taxon>Streptomyces</taxon>
    </lineage>
</organism>
<gene>
    <name evidence="1" type="ORF">SAMN02787144_1017128</name>
</gene>
<evidence type="ECO:0000313" key="1">
    <source>
        <dbReference type="EMBL" id="SFY31313.1"/>
    </source>
</evidence>
<name>A0A1K2E6R6_STRAR</name>
<dbReference type="RefSeq" id="WP_406252703.1">
    <property type="nucleotide sequence ID" value="NZ_CP108276.1"/>
</dbReference>
<dbReference type="EMBL" id="FPJO01000017">
    <property type="protein sequence ID" value="SFY31313.1"/>
    <property type="molecule type" value="Genomic_DNA"/>
</dbReference>
<protein>
    <submittedName>
        <fullName evidence="1">Uncharacterized protein</fullName>
    </submittedName>
</protein>
<proteinExistence type="predicted"/>
<reference evidence="1 2" key="1">
    <citation type="submission" date="2016-11" db="EMBL/GenBank/DDBJ databases">
        <authorList>
            <person name="Jaros S."/>
            <person name="Januszkiewicz K."/>
            <person name="Wedrychowicz H."/>
        </authorList>
    </citation>
    <scope>NUCLEOTIDE SEQUENCE [LARGE SCALE GENOMIC DNA]</scope>
    <source>
        <strain evidence="1 2">OK807</strain>
    </source>
</reference>
<dbReference type="AlphaFoldDB" id="A0A1K2E6R6"/>
<dbReference type="Proteomes" id="UP000181909">
    <property type="component" value="Unassembled WGS sequence"/>
</dbReference>